<dbReference type="PROSITE" id="PS50005">
    <property type="entry name" value="TPR"/>
    <property type="match status" value="2"/>
</dbReference>
<sequence>MGSRAKQGRRLQKMMKCMCLREPLKKGGEDETVPSSDSLAITEFYSSTASGRSGLDGEIEKMGSGSGNMDEAELSLRESGIMDIMDNEEARALLGKDEYQEGNIEAALRIYERINISAVTSKMKISLAKSREHHKKHSHYYAMPPMSIYTVGLLLEAIFLKAKCLQVLGRFKESAQTCKVILDIVESSLPEGLPQNFGHEGKLQETLGNVVELLPELWKLADSPRDVILSYRRALLHQWNLDAKTIAKIQKEFVVFLLYSGGEAIPSNLRSHMDSSFVPRNNLEEAILLLMILLRKISLNKIEWDPSILDHLSFALSVSGDLTTLAHQWEELLPGTINRRERYHALSLCYYGAGNDLVALNLLRKLLSSREGPKHVPSLLMASKICSENPDLAKDGASLARKVLENLDGRCDRLESLSSCLLGVSLSAHSKIDISNSERVEKQSEALHSLETASKVTKMSNPLVIYYLSLECAEQRKLDAALHYAKCFLNLEVGSNIKGWLLLARILSAQKQFLDAESIVNEALNQTGIWDQGELLRTKAKLQIAQGQLKSAIETYTQLLAILLVQRKTFGSKKKLYKDYIDHARSMEVEIWHDLAFVYISLSRWHDAEVCLSKSKAIKLYSASRCHAIGTMHEAKGLYKEALKAFRDALNIDPGHVPSLISAAVVLRWCSNRSNPAIRSFLMDALRHDRFNASAWYNLGIFHKDEGTILEAAECFETANSLEESAPVEPFR</sequence>
<dbReference type="Gramene" id="XM_028369823.1">
    <property type="protein sequence ID" value="XP_028225624.1"/>
    <property type="gene ID" value="LOC114406943"/>
</dbReference>
<keyword evidence="6" id="KW-1185">Reference proteome</keyword>
<evidence type="ECO:0000256" key="1">
    <source>
        <dbReference type="PROSITE-ProRule" id="PRU00339"/>
    </source>
</evidence>
<comment type="caution">
    <text evidence="5">The sequence shown here is derived from an EMBL/GenBank/DDBJ whole genome shotgun (WGS) entry which is preliminary data.</text>
</comment>
<reference evidence="5 6" key="1">
    <citation type="submission" date="2018-09" db="EMBL/GenBank/DDBJ databases">
        <title>A high-quality reference genome of wild soybean provides a powerful tool to mine soybean genomes.</title>
        <authorList>
            <person name="Xie M."/>
            <person name="Chung C.Y.L."/>
            <person name="Li M.-W."/>
            <person name="Wong F.-L."/>
            <person name="Chan T.-F."/>
            <person name="Lam H.-M."/>
        </authorList>
    </citation>
    <scope>NUCLEOTIDE SEQUENCE [LARGE SCALE GENOMIC DNA]</scope>
    <source>
        <strain evidence="6">cv. W05</strain>
        <tissue evidence="5">Hypocotyl of etiolated seedlings</tissue>
    </source>
</reference>
<evidence type="ECO:0000256" key="2">
    <source>
        <dbReference type="SAM" id="MobiDB-lite"/>
    </source>
</evidence>
<dbReference type="PANTHER" id="PTHR44102:SF8">
    <property type="entry name" value="TETRATRICOPEPTIDE-LIKE HELICAL DOMAIN-CONTAINING PROTEIN-RELATED"/>
    <property type="match status" value="1"/>
</dbReference>
<dbReference type="InterPro" id="IPR043376">
    <property type="entry name" value="NPG1-like"/>
</dbReference>
<feature type="repeat" description="TPR" evidence="1">
    <location>
        <begin position="693"/>
        <end position="726"/>
    </location>
</feature>
<dbReference type="Gene3D" id="1.25.40.10">
    <property type="entry name" value="Tetratricopeptide repeat domain"/>
    <property type="match status" value="2"/>
</dbReference>
<evidence type="ECO:0000256" key="3">
    <source>
        <dbReference type="SAM" id="Phobius"/>
    </source>
</evidence>
<accession>A0A445LCF9</accession>
<dbReference type="InterPro" id="IPR011990">
    <property type="entry name" value="TPR-like_helical_dom_sf"/>
</dbReference>
<dbReference type="SMART" id="SM00028">
    <property type="entry name" value="TPR"/>
    <property type="match status" value="6"/>
</dbReference>
<keyword evidence="3" id="KW-1133">Transmembrane helix</keyword>
<dbReference type="Pfam" id="PF13181">
    <property type="entry name" value="TPR_8"/>
    <property type="match status" value="2"/>
</dbReference>
<dbReference type="EMBL" id="QZWG01000003">
    <property type="protein sequence ID" value="RZC21015.1"/>
    <property type="molecule type" value="Genomic_DNA"/>
</dbReference>
<feature type="region of interest" description="Disordered" evidence="2">
    <location>
        <begin position="50"/>
        <end position="70"/>
    </location>
</feature>
<evidence type="ECO:0000313" key="6">
    <source>
        <dbReference type="Proteomes" id="UP000289340"/>
    </source>
</evidence>
<organism evidence="5 6">
    <name type="scientific">Glycine soja</name>
    <name type="common">Wild soybean</name>
    <dbReference type="NCBI Taxonomy" id="3848"/>
    <lineage>
        <taxon>Eukaryota</taxon>
        <taxon>Viridiplantae</taxon>
        <taxon>Streptophyta</taxon>
        <taxon>Embryophyta</taxon>
        <taxon>Tracheophyta</taxon>
        <taxon>Spermatophyta</taxon>
        <taxon>Magnoliopsida</taxon>
        <taxon>eudicotyledons</taxon>
        <taxon>Gunneridae</taxon>
        <taxon>Pentapetalae</taxon>
        <taxon>rosids</taxon>
        <taxon>fabids</taxon>
        <taxon>Fabales</taxon>
        <taxon>Fabaceae</taxon>
        <taxon>Papilionoideae</taxon>
        <taxon>50 kb inversion clade</taxon>
        <taxon>NPAAA clade</taxon>
        <taxon>indigoferoid/millettioid clade</taxon>
        <taxon>Phaseoleae</taxon>
        <taxon>Glycine</taxon>
        <taxon>Glycine subgen. Soja</taxon>
    </lineage>
</organism>
<name>A0A445LCF9_GLYSO</name>
<protein>
    <submittedName>
        <fullName evidence="4">Protein NPGR2 isoform D</fullName>
    </submittedName>
    <submittedName>
        <fullName evidence="5">Protein NPGR2 isoform E</fullName>
    </submittedName>
</protein>
<evidence type="ECO:0000313" key="5">
    <source>
        <dbReference type="EMBL" id="RZC21016.1"/>
    </source>
</evidence>
<dbReference type="InterPro" id="IPR019734">
    <property type="entry name" value="TPR_rpt"/>
</dbReference>
<dbReference type="AlphaFoldDB" id="A0A445LCF9"/>
<dbReference type="EMBL" id="QZWG01000003">
    <property type="protein sequence ID" value="RZC21016.1"/>
    <property type="molecule type" value="Genomic_DNA"/>
</dbReference>
<proteinExistence type="predicted"/>
<keyword evidence="1" id="KW-0802">TPR repeat</keyword>
<keyword evidence="3" id="KW-0472">Membrane</keyword>
<feature type="transmembrane region" description="Helical" evidence="3">
    <location>
        <begin position="140"/>
        <end position="160"/>
    </location>
</feature>
<feature type="repeat" description="TPR" evidence="1">
    <location>
        <begin position="623"/>
        <end position="656"/>
    </location>
</feature>
<dbReference type="SUPFAM" id="SSF48452">
    <property type="entry name" value="TPR-like"/>
    <property type="match status" value="2"/>
</dbReference>
<dbReference type="PANTHER" id="PTHR44102">
    <property type="entry name" value="PROTEIN NPG1"/>
    <property type="match status" value="1"/>
</dbReference>
<dbReference type="Proteomes" id="UP000289340">
    <property type="component" value="Chromosome 3"/>
</dbReference>
<keyword evidence="3" id="KW-0812">Transmembrane</keyword>
<evidence type="ECO:0000313" key="4">
    <source>
        <dbReference type="EMBL" id="RZC21015.1"/>
    </source>
</evidence>
<gene>
    <name evidence="5" type="ORF">D0Y65_007365</name>
</gene>